<name>A0A0F9JZU9_9ZZZZ</name>
<reference evidence="1" key="1">
    <citation type="journal article" date="2015" name="Nature">
        <title>Complex archaea that bridge the gap between prokaryotes and eukaryotes.</title>
        <authorList>
            <person name="Spang A."/>
            <person name="Saw J.H."/>
            <person name="Jorgensen S.L."/>
            <person name="Zaremba-Niedzwiedzka K."/>
            <person name="Martijn J."/>
            <person name="Lind A.E."/>
            <person name="van Eijk R."/>
            <person name="Schleper C."/>
            <person name="Guy L."/>
            <person name="Ettema T.J."/>
        </authorList>
    </citation>
    <scope>NUCLEOTIDE SEQUENCE</scope>
</reference>
<organism evidence="1">
    <name type="scientific">marine sediment metagenome</name>
    <dbReference type="NCBI Taxonomy" id="412755"/>
    <lineage>
        <taxon>unclassified sequences</taxon>
        <taxon>metagenomes</taxon>
        <taxon>ecological metagenomes</taxon>
    </lineage>
</organism>
<gene>
    <name evidence="1" type="ORF">LCGC14_1391670</name>
</gene>
<proteinExistence type="predicted"/>
<comment type="caution">
    <text evidence="1">The sequence shown here is derived from an EMBL/GenBank/DDBJ whole genome shotgun (WGS) entry which is preliminary data.</text>
</comment>
<dbReference type="EMBL" id="LAZR01009000">
    <property type="protein sequence ID" value="KKM75299.1"/>
    <property type="molecule type" value="Genomic_DNA"/>
</dbReference>
<dbReference type="AlphaFoldDB" id="A0A0F9JZU9"/>
<accession>A0A0F9JZU9</accession>
<feature type="non-terminal residue" evidence="1">
    <location>
        <position position="1"/>
    </location>
</feature>
<evidence type="ECO:0000313" key="1">
    <source>
        <dbReference type="EMBL" id="KKM75299.1"/>
    </source>
</evidence>
<protein>
    <submittedName>
        <fullName evidence="1">Uncharacterized protein</fullName>
    </submittedName>
</protein>
<sequence>SPAIVRRVYYSGTDILKEGYPLCYNFNAADVTAENQTLSSPESVENSARRLMVEKPDIFNSLHFAGAVSNKSNGVIGPGWVEINCPGSICNIYCAADADHETSDLPTTMNSGQMLTFDCDAYTFTYPGCPGSGSAMVLQDVDRSSVNGLVMAELMTGMPSGGVQTVSSLHFIATASGVTVGGSVYVSPAGVTQITGDLDAALLVSNSGMGIDRRDVNDRVANVGSWVGQRKIFRTLTSFSISTPMTIVCISVARHIGTLSTDELSIVSGVLIMTSTISDYASFMWNGSRWELTSLQNSLCLFTT</sequence>